<organism evidence="2 3">
    <name type="scientific">Ditylenchus dipsaci</name>
    <dbReference type="NCBI Taxonomy" id="166011"/>
    <lineage>
        <taxon>Eukaryota</taxon>
        <taxon>Metazoa</taxon>
        <taxon>Ecdysozoa</taxon>
        <taxon>Nematoda</taxon>
        <taxon>Chromadorea</taxon>
        <taxon>Rhabditida</taxon>
        <taxon>Tylenchina</taxon>
        <taxon>Tylenchomorpha</taxon>
        <taxon>Sphaerularioidea</taxon>
        <taxon>Anguinidae</taxon>
        <taxon>Anguininae</taxon>
        <taxon>Ditylenchus</taxon>
    </lineage>
</organism>
<sequence>MPRRITPPRLAGLVSGHHTSGTKCPEQYKCIKIQKSIPSATTFLIASTFTTGEFGANTVIDAAFLDRETRRKFGRLQKLQCEEQGHSSAV</sequence>
<name>A0A915DSP6_9BILA</name>
<evidence type="ECO:0000313" key="2">
    <source>
        <dbReference type="Proteomes" id="UP000887574"/>
    </source>
</evidence>
<keyword evidence="2" id="KW-1185">Reference proteome</keyword>
<dbReference type="WBParaSite" id="jg23119">
    <property type="protein sequence ID" value="jg23119"/>
    <property type="gene ID" value="jg23119"/>
</dbReference>
<protein>
    <submittedName>
        <fullName evidence="3">Uncharacterized protein</fullName>
    </submittedName>
</protein>
<dbReference type="Proteomes" id="UP000887574">
    <property type="component" value="Unplaced"/>
</dbReference>
<accession>A0A915DSP6</accession>
<dbReference type="AlphaFoldDB" id="A0A915DSP6"/>
<reference evidence="3" key="1">
    <citation type="submission" date="2022-11" db="UniProtKB">
        <authorList>
            <consortium name="WormBaseParasite"/>
        </authorList>
    </citation>
    <scope>IDENTIFICATION</scope>
</reference>
<evidence type="ECO:0000256" key="1">
    <source>
        <dbReference type="SAM" id="MobiDB-lite"/>
    </source>
</evidence>
<proteinExistence type="predicted"/>
<feature type="region of interest" description="Disordered" evidence="1">
    <location>
        <begin position="1"/>
        <end position="21"/>
    </location>
</feature>
<evidence type="ECO:0000313" key="3">
    <source>
        <dbReference type="WBParaSite" id="jg23119"/>
    </source>
</evidence>